<dbReference type="InterPro" id="IPR027417">
    <property type="entry name" value="P-loop_NTPase"/>
</dbReference>
<evidence type="ECO:0000313" key="2">
    <source>
        <dbReference type="EMBL" id="KAJ8038327.1"/>
    </source>
</evidence>
<gene>
    <name evidence="2" type="ORF">HOLleu_15715</name>
</gene>
<comment type="caution">
    <text evidence="2">The sequence shown here is derived from an EMBL/GenBank/DDBJ whole genome shotgun (WGS) entry which is preliminary data.</text>
</comment>
<evidence type="ECO:0000256" key="1">
    <source>
        <dbReference type="SAM" id="MobiDB-lite"/>
    </source>
</evidence>
<evidence type="ECO:0000313" key="3">
    <source>
        <dbReference type="Proteomes" id="UP001152320"/>
    </source>
</evidence>
<keyword evidence="3" id="KW-1185">Reference proteome</keyword>
<dbReference type="EMBL" id="JAIZAY010000007">
    <property type="protein sequence ID" value="KAJ8038327.1"/>
    <property type="molecule type" value="Genomic_DNA"/>
</dbReference>
<proteinExistence type="predicted"/>
<sequence length="895" mass="102410">MAEATKQLQTTEEQPSSGVSELVESPHEENVGTGSCVSKGNHHEIKVRRDKDFQGFMTNLTDLWRLQYQGQSSVDDGSNTDEDEEAKLQAAKDYLERALGENTRFQDEYSKYKFHTEDCFMYRDFWIPQKMPQTGKLNFKDKKVRFDGANRSFNEATVGYIDRIFGNEGVFRVPSFLVFRDGVKLRNGKAKNDLTLHSDQELHELGNEKILDKEQIDTLLGERNAGKAVDKVVETLERWAVGENDNMFIFTEYEYNNYLKNVKSIQVMDKVSGNYKVMAISEKNGVFFIQSKGCKPGEDDNTIQKRAKEAFVRTMKDKFFFLQCNRDLSHITSKLPVYSFVALPNLTDDDVQRQNLCQHHKSVILTGSSLETVDRFADWIKDATRSMRSLKDPVAPVITHERFKELCGRYAGPASKLVPVSTAAAILAGGKKLQLNFLTPEQKKVCDNDRKFVIISGDTCTGKSLILASKAKQIVKRAKENNTPCNVNIILGTDINESMFCPLDVMSDRPTKQMKKLMKNEEGITISQCSELQQGTSRRDDDDPRFKFDVTPEMFVQTIIQMTAERDGVKQHLLVDEVPFDLLKRSKDQIEEALNEIPGESHVWLCVSTFSYRVKSLENQDPRWIRDFMPSKFHFVYLDLFKRVPMSLSNVMKEIQRFTGDGHGEFSKCGHMVFGPKPLLYCFDECGCSTTADMDYTSCPCIEGRMFATFERVFENLKKSGIENKDVAIMLHNIAFSGTTFANLQQLLNNTFNRLNIELVWSTVLCPSSEREEHHEGTPITVVDVRTFGDCEAKVLIGVDQCGMLNHFAGKREVGWHKMPMMRCIAQYILVTWPEKEAAQNWRKYISEYEMDVEARDDLTQEQIAFQNDLIQQSKDASNKPSCLEKLLRKNLFKL</sequence>
<feature type="compositionally biased region" description="Polar residues" evidence="1">
    <location>
        <begin position="1"/>
        <end position="19"/>
    </location>
</feature>
<dbReference type="AlphaFoldDB" id="A0A9Q1C468"/>
<name>A0A9Q1C468_HOLLE</name>
<reference evidence="2" key="1">
    <citation type="submission" date="2021-10" db="EMBL/GenBank/DDBJ databases">
        <title>Tropical sea cucumber genome reveals ecological adaptation and Cuvierian tubules defense mechanism.</title>
        <authorList>
            <person name="Chen T."/>
        </authorList>
    </citation>
    <scope>NUCLEOTIDE SEQUENCE</scope>
    <source>
        <strain evidence="2">Nanhai2018</strain>
        <tissue evidence="2">Muscle</tissue>
    </source>
</reference>
<dbReference type="SUPFAM" id="SSF52540">
    <property type="entry name" value="P-loop containing nucleoside triphosphate hydrolases"/>
    <property type="match status" value="1"/>
</dbReference>
<organism evidence="2 3">
    <name type="scientific">Holothuria leucospilota</name>
    <name type="common">Black long sea cucumber</name>
    <name type="synonym">Mertensiothuria leucospilota</name>
    <dbReference type="NCBI Taxonomy" id="206669"/>
    <lineage>
        <taxon>Eukaryota</taxon>
        <taxon>Metazoa</taxon>
        <taxon>Echinodermata</taxon>
        <taxon>Eleutherozoa</taxon>
        <taxon>Echinozoa</taxon>
        <taxon>Holothuroidea</taxon>
        <taxon>Aspidochirotacea</taxon>
        <taxon>Aspidochirotida</taxon>
        <taxon>Holothuriidae</taxon>
        <taxon>Holothuria</taxon>
    </lineage>
</organism>
<protein>
    <submittedName>
        <fullName evidence="2">Uncharacterized protein</fullName>
    </submittedName>
</protein>
<accession>A0A9Q1C468</accession>
<feature type="region of interest" description="Disordered" evidence="1">
    <location>
        <begin position="1"/>
        <end position="39"/>
    </location>
</feature>
<dbReference type="Proteomes" id="UP001152320">
    <property type="component" value="Chromosome 7"/>
</dbReference>